<dbReference type="SMART" id="SM00235">
    <property type="entry name" value="ZnMc"/>
    <property type="match status" value="1"/>
</dbReference>
<evidence type="ECO:0000313" key="3">
    <source>
        <dbReference type="EMBL" id="KAF5309135.1"/>
    </source>
</evidence>
<dbReference type="InterPro" id="IPR006026">
    <property type="entry name" value="Peptidase_Metallo"/>
</dbReference>
<dbReference type="Proteomes" id="UP000567179">
    <property type="component" value="Unassembled WGS sequence"/>
</dbReference>
<dbReference type="GO" id="GO:0004222">
    <property type="term" value="F:metalloendopeptidase activity"/>
    <property type="evidence" value="ECO:0007669"/>
    <property type="project" value="InterPro"/>
</dbReference>
<evidence type="ECO:0000313" key="4">
    <source>
        <dbReference type="Proteomes" id="UP000567179"/>
    </source>
</evidence>
<dbReference type="GO" id="GO:0008270">
    <property type="term" value="F:zinc ion binding"/>
    <property type="evidence" value="ECO:0007669"/>
    <property type="project" value="InterPro"/>
</dbReference>
<accession>A0A8H5AQL6</accession>
<dbReference type="SUPFAM" id="SSF55486">
    <property type="entry name" value="Metalloproteases ('zincins'), catalytic domain"/>
    <property type="match status" value="1"/>
</dbReference>
<dbReference type="InterPro" id="IPR024079">
    <property type="entry name" value="MetalloPept_cat_dom_sf"/>
</dbReference>
<reference evidence="3 4" key="1">
    <citation type="journal article" date="2020" name="ISME J.">
        <title>Uncovering the hidden diversity of litter-decomposition mechanisms in mushroom-forming fungi.</title>
        <authorList>
            <person name="Floudas D."/>
            <person name="Bentzer J."/>
            <person name="Ahren D."/>
            <person name="Johansson T."/>
            <person name="Persson P."/>
            <person name="Tunlid A."/>
        </authorList>
    </citation>
    <scope>NUCLEOTIDE SEQUENCE [LARGE SCALE GENOMIC DNA]</scope>
    <source>
        <strain evidence="3 4">CBS 101986</strain>
    </source>
</reference>
<dbReference type="OrthoDB" id="5945790at2759"/>
<dbReference type="EMBL" id="JAACJJ010000060">
    <property type="protein sequence ID" value="KAF5309135.1"/>
    <property type="molecule type" value="Genomic_DNA"/>
</dbReference>
<dbReference type="GO" id="GO:0006508">
    <property type="term" value="P:proteolysis"/>
    <property type="evidence" value="ECO:0007669"/>
    <property type="project" value="InterPro"/>
</dbReference>
<protein>
    <recommendedName>
        <fullName evidence="2">Peptidase metallopeptidase domain-containing protein</fullName>
    </recommendedName>
</protein>
<sequence>MTFFPASEAIDGTAAILDHPEAGAESSLVPQDPLEEWVWRTCVDVPPDVEEEAEEGEEEKGHAVVTEPDNLWENGKTITYSFLGPAPLSGTPRQQKKVIKVLTSTPSTWKDYANIKFKLLPSSLPASQAIVRIQFIKGTASWAHIGRKCQYIDPSLPTMNLGWIADSDNLSDTDRAVVLHEFGHVLGLLHEHQSPAIGGVITLKAQQVKEVFKRTKGWSEKQVEEQILRPYQSSELTNFTEFDSNSIMMYYMPREMNDQDIDIAPNDALSKFDKAFVAVHYPFFGPKAPAKPDARIENALRVLGIAPDEDEAGEGETLLPLDDETPEPTEEEKAEMQRLAEERQKKLEDKERIMRLYRKGDWMEIREAVREIYASVREERMKGVAERLRALAKKPVMK</sequence>
<feature type="region of interest" description="Disordered" evidence="1">
    <location>
        <begin position="311"/>
        <end position="331"/>
    </location>
</feature>
<keyword evidence="4" id="KW-1185">Reference proteome</keyword>
<dbReference type="AlphaFoldDB" id="A0A8H5AQL6"/>
<gene>
    <name evidence="3" type="ORF">D9619_012801</name>
</gene>
<feature type="domain" description="Peptidase metallopeptidase" evidence="2">
    <location>
        <begin position="68"/>
        <end position="233"/>
    </location>
</feature>
<proteinExistence type="predicted"/>
<evidence type="ECO:0000256" key="1">
    <source>
        <dbReference type="SAM" id="MobiDB-lite"/>
    </source>
</evidence>
<comment type="caution">
    <text evidence="3">The sequence shown here is derived from an EMBL/GenBank/DDBJ whole genome shotgun (WGS) entry which is preliminary data.</text>
</comment>
<dbReference type="InterPro" id="IPR001506">
    <property type="entry name" value="Peptidase_M12A"/>
</dbReference>
<dbReference type="Gene3D" id="3.40.390.10">
    <property type="entry name" value="Collagenase (Catalytic Domain)"/>
    <property type="match status" value="1"/>
</dbReference>
<name>A0A8H5AQL6_9AGAR</name>
<dbReference type="Pfam" id="PF01400">
    <property type="entry name" value="Astacin"/>
    <property type="match status" value="1"/>
</dbReference>
<feature type="compositionally biased region" description="Acidic residues" evidence="1">
    <location>
        <begin position="321"/>
        <end position="331"/>
    </location>
</feature>
<organism evidence="3 4">
    <name type="scientific">Psilocybe cf. subviscida</name>
    <dbReference type="NCBI Taxonomy" id="2480587"/>
    <lineage>
        <taxon>Eukaryota</taxon>
        <taxon>Fungi</taxon>
        <taxon>Dikarya</taxon>
        <taxon>Basidiomycota</taxon>
        <taxon>Agaricomycotina</taxon>
        <taxon>Agaricomycetes</taxon>
        <taxon>Agaricomycetidae</taxon>
        <taxon>Agaricales</taxon>
        <taxon>Agaricineae</taxon>
        <taxon>Strophariaceae</taxon>
        <taxon>Psilocybe</taxon>
    </lineage>
</organism>
<evidence type="ECO:0000259" key="2">
    <source>
        <dbReference type="SMART" id="SM00235"/>
    </source>
</evidence>